<keyword evidence="2" id="KW-0444">Lipid biosynthesis</keyword>
<sequence>MALAASPRTTGRAGGLGGDAGAHAGTGIPTDDLFRIETAALRVRAAASAADHAAILALRAQAFRGAAAAPEEDGFDPLCRHVLVEERGSGRVLAAFRLLHLASAREIATSYAAQFYDLGRLTGYPGGMAEIGRFCLAETCRDPDVPRLAWAALTRFVDAHDLRLLFGCASFPGTDPAPHAAGFDWLARHHRAPERWRIGARAPDIHDFGRAAPLAAAGPADMGGKAGQVGLRALPQLLRSYLALGGWVSDHAVIDRDLGTCHVFTGVEIARIPPARARALRRLAG</sequence>
<dbReference type="InterPro" id="IPR016181">
    <property type="entry name" value="Acyl_CoA_acyltransferase"/>
</dbReference>
<reference evidence="13" key="1">
    <citation type="submission" date="2017-01" db="EMBL/GenBank/DDBJ databases">
        <authorList>
            <person name="Varghese N."/>
            <person name="Submissions S."/>
        </authorList>
    </citation>
    <scope>NUCLEOTIDE SEQUENCE [LARGE SCALE GENOMIC DNA]</scope>
    <source>
        <strain evidence="13">DSM 29430</strain>
    </source>
</reference>
<evidence type="ECO:0000256" key="10">
    <source>
        <dbReference type="ARBA" id="ARBA00047785"/>
    </source>
</evidence>
<evidence type="ECO:0000313" key="13">
    <source>
        <dbReference type="Proteomes" id="UP000186684"/>
    </source>
</evidence>
<evidence type="ECO:0000256" key="3">
    <source>
        <dbReference type="ARBA" id="ARBA00022679"/>
    </source>
</evidence>
<keyword evidence="5 12" id="KW-0012">Acyltransferase</keyword>
<dbReference type="PANTHER" id="PTHR37323">
    <property type="entry name" value="GCN5-RELATED N-ACETYLTRANSFERASE"/>
    <property type="match status" value="1"/>
</dbReference>
<dbReference type="Gene3D" id="3.40.630.30">
    <property type="match status" value="1"/>
</dbReference>
<feature type="region of interest" description="Disordered" evidence="11">
    <location>
        <begin position="1"/>
        <end position="22"/>
    </location>
</feature>
<dbReference type="GO" id="GO:0043810">
    <property type="term" value="F:ornithine-acyl [acyl carrier protein] N-acyltransferase activity"/>
    <property type="evidence" value="ECO:0007669"/>
    <property type="project" value="UniProtKB-EC"/>
</dbReference>
<dbReference type="EMBL" id="FTOQ01000005">
    <property type="protein sequence ID" value="SIS87562.1"/>
    <property type="molecule type" value="Genomic_DNA"/>
</dbReference>
<dbReference type="InterPro" id="IPR052351">
    <property type="entry name" value="Ornithine_N-alpha-AT"/>
</dbReference>
<keyword evidence="13" id="KW-1185">Reference proteome</keyword>
<dbReference type="GO" id="GO:0006629">
    <property type="term" value="P:lipid metabolic process"/>
    <property type="evidence" value="ECO:0007669"/>
    <property type="project" value="UniProtKB-KW"/>
</dbReference>
<evidence type="ECO:0000256" key="9">
    <source>
        <dbReference type="ARBA" id="ARBA00045724"/>
    </source>
</evidence>
<evidence type="ECO:0000256" key="2">
    <source>
        <dbReference type="ARBA" id="ARBA00022516"/>
    </source>
</evidence>
<protein>
    <recommendedName>
        <fullName evidence="8">L-ornithine N(alpha)-acyltransferase</fullName>
        <ecNumber evidence="7">2.3.2.30</ecNumber>
    </recommendedName>
</protein>
<comment type="pathway">
    <text evidence="1">Lipid metabolism.</text>
</comment>
<comment type="similarity">
    <text evidence="6">Belongs to the acetyltransferase family. OlsB subfamily.</text>
</comment>
<dbReference type="PANTHER" id="PTHR37323:SF1">
    <property type="entry name" value="L-ORNITHINE N(ALPHA)-ACYLTRANSFERASE"/>
    <property type="match status" value="1"/>
</dbReference>
<evidence type="ECO:0000256" key="11">
    <source>
        <dbReference type="SAM" id="MobiDB-lite"/>
    </source>
</evidence>
<dbReference type="EC" id="2.3.2.30" evidence="7"/>
<evidence type="ECO:0000256" key="4">
    <source>
        <dbReference type="ARBA" id="ARBA00023098"/>
    </source>
</evidence>
<dbReference type="Proteomes" id="UP000186684">
    <property type="component" value="Unassembled WGS sequence"/>
</dbReference>
<organism evidence="12 13">
    <name type="scientific">Roseivivax lentus</name>
    <dbReference type="NCBI Taxonomy" id="633194"/>
    <lineage>
        <taxon>Bacteria</taxon>
        <taxon>Pseudomonadati</taxon>
        <taxon>Pseudomonadota</taxon>
        <taxon>Alphaproteobacteria</taxon>
        <taxon>Rhodobacterales</taxon>
        <taxon>Roseobacteraceae</taxon>
        <taxon>Roseivivax</taxon>
    </lineage>
</organism>
<dbReference type="RefSeq" id="WP_234990219.1">
    <property type="nucleotide sequence ID" value="NZ_FTOQ01000005.1"/>
</dbReference>
<evidence type="ECO:0000256" key="6">
    <source>
        <dbReference type="ARBA" id="ARBA00038095"/>
    </source>
</evidence>
<gene>
    <name evidence="12" type="ORF">SAMN05421759_10525</name>
</gene>
<evidence type="ECO:0000256" key="1">
    <source>
        <dbReference type="ARBA" id="ARBA00005189"/>
    </source>
</evidence>
<evidence type="ECO:0000256" key="5">
    <source>
        <dbReference type="ARBA" id="ARBA00023315"/>
    </source>
</evidence>
<dbReference type="AlphaFoldDB" id="A0A1N7MNF0"/>
<keyword evidence="3 12" id="KW-0808">Transferase</keyword>
<dbReference type="Pfam" id="PF13444">
    <property type="entry name" value="Acetyltransf_5"/>
    <property type="match status" value="1"/>
</dbReference>
<accession>A0A1N7MNF0</accession>
<keyword evidence="4" id="KW-0443">Lipid metabolism</keyword>
<comment type="catalytic activity">
    <reaction evidence="10">
        <text>a (3R)-hydroxyacyl-[ACP] + L-ornithine = a lyso-ornithine lipid + holo-[ACP] + H(+)</text>
        <dbReference type="Rhea" id="RHEA:20633"/>
        <dbReference type="Rhea" id="RHEA-COMP:9685"/>
        <dbReference type="Rhea" id="RHEA-COMP:9945"/>
        <dbReference type="ChEBI" id="CHEBI:15378"/>
        <dbReference type="ChEBI" id="CHEBI:46911"/>
        <dbReference type="ChEBI" id="CHEBI:64479"/>
        <dbReference type="ChEBI" id="CHEBI:78827"/>
        <dbReference type="ChEBI" id="CHEBI:138482"/>
        <dbReference type="EC" id="2.3.2.30"/>
    </reaction>
    <physiologicalReaction direction="left-to-right" evidence="10">
        <dbReference type="Rhea" id="RHEA:20634"/>
    </physiologicalReaction>
</comment>
<dbReference type="SUPFAM" id="SSF55729">
    <property type="entry name" value="Acyl-CoA N-acyltransferases (Nat)"/>
    <property type="match status" value="1"/>
</dbReference>
<proteinExistence type="inferred from homology"/>
<evidence type="ECO:0000313" key="12">
    <source>
        <dbReference type="EMBL" id="SIS87562.1"/>
    </source>
</evidence>
<name>A0A1N7MNF0_9RHOB</name>
<evidence type="ECO:0000256" key="8">
    <source>
        <dbReference type="ARBA" id="ARBA00039866"/>
    </source>
</evidence>
<dbReference type="STRING" id="633194.SAMN05421759_10525"/>
<comment type="function">
    <text evidence="9">Catalyzes the first step in the biosynthesis of ornithine lipids, which are phosphorus-free membrane lipids. Catalyzes the 3-hydroxyacyl-acyl carrier protein-dependent acylation of ornithine to form lyso-ornithine lipid (LOL).</text>
</comment>
<evidence type="ECO:0000256" key="7">
    <source>
        <dbReference type="ARBA" id="ARBA00039058"/>
    </source>
</evidence>